<name>A0AA37T7L9_9GAMM</name>
<keyword evidence="1" id="KW-0732">Signal</keyword>
<protein>
    <submittedName>
        <fullName evidence="2">Uncharacterized protein</fullName>
    </submittedName>
</protein>
<gene>
    <name evidence="2" type="ORF">GCM10007877_29900</name>
</gene>
<feature type="chain" id="PRO_5041327434" evidence="1">
    <location>
        <begin position="26"/>
        <end position="450"/>
    </location>
</feature>
<dbReference type="RefSeq" id="WP_232593793.1">
    <property type="nucleotide sequence ID" value="NZ_BSPD01000073.1"/>
</dbReference>
<dbReference type="PANTHER" id="PTHR37467:SF1">
    <property type="entry name" value="EXPORTED CALCIUM-BINDING GLYCOPROTEIN"/>
    <property type="match status" value="1"/>
</dbReference>
<dbReference type="Proteomes" id="UP001156870">
    <property type="component" value="Unassembled WGS sequence"/>
</dbReference>
<accession>A0AA37T7L9</accession>
<dbReference type="PANTHER" id="PTHR37467">
    <property type="entry name" value="EXPORTED CALCIUM-BINDING GLYCOPROTEIN-RELATED"/>
    <property type="match status" value="1"/>
</dbReference>
<dbReference type="InterPro" id="IPR028974">
    <property type="entry name" value="TSP_type-3_rpt"/>
</dbReference>
<dbReference type="EMBL" id="BSPD01000073">
    <property type="protein sequence ID" value="GLS27271.1"/>
    <property type="molecule type" value="Genomic_DNA"/>
</dbReference>
<evidence type="ECO:0000313" key="2">
    <source>
        <dbReference type="EMBL" id="GLS27271.1"/>
    </source>
</evidence>
<dbReference type="GO" id="GO:0005509">
    <property type="term" value="F:calcium ion binding"/>
    <property type="evidence" value="ECO:0007669"/>
    <property type="project" value="InterPro"/>
</dbReference>
<evidence type="ECO:0000313" key="3">
    <source>
        <dbReference type="Proteomes" id="UP001156870"/>
    </source>
</evidence>
<organism evidence="2 3">
    <name type="scientific">Marinibactrum halimedae</name>
    <dbReference type="NCBI Taxonomy" id="1444977"/>
    <lineage>
        <taxon>Bacteria</taxon>
        <taxon>Pseudomonadati</taxon>
        <taxon>Pseudomonadota</taxon>
        <taxon>Gammaproteobacteria</taxon>
        <taxon>Cellvibrionales</taxon>
        <taxon>Cellvibrionaceae</taxon>
        <taxon>Marinibactrum</taxon>
    </lineage>
</organism>
<proteinExistence type="predicted"/>
<dbReference type="InterPro" id="IPR053180">
    <property type="entry name" value="Ca-binding_acidic-repeat"/>
</dbReference>
<evidence type="ECO:0000256" key="1">
    <source>
        <dbReference type="SAM" id="SignalP"/>
    </source>
</evidence>
<comment type="caution">
    <text evidence="2">The sequence shown here is derived from an EMBL/GenBank/DDBJ whole genome shotgun (WGS) entry which is preliminary data.</text>
</comment>
<dbReference type="Gene3D" id="4.10.1080.10">
    <property type="entry name" value="TSP type-3 repeat"/>
    <property type="match status" value="1"/>
</dbReference>
<keyword evidence="3" id="KW-1185">Reference proteome</keyword>
<reference evidence="2 3" key="1">
    <citation type="journal article" date="2014" name="Int. J. Syst. Evol. Microbiol.">
        <title>Complete genome sequence of Corynebacterium casei LMG S-19264T (=DSM 44701T), isolated from a smear-ripened cheese.</title>
        <authorList>
            <consortium name="US DOE Joint Genome Institute (JGI-PGF)"/>
            <person name="Walter F."/>
            <person name="Albersmeier A."/>
            <person name="Kalinowski J."/>
            <person name="Ruckert C."/>
        </authorList>
    </citation>
    <scope>NUCLEOTIDE SEQUENCE [LARGE SCALE GENOMIC DNA]</scope>
    <source>
        <strain evidence="2 3">NBRC 110095</strain>
    </source>
</reference>
<feature type="signal peptide" evidence="1">
    <location>
        <begin position="1"/>
        <end position="25"/>
    </location>
</feature>
<dbReference type="AlphaFoldDB" id="A0AA37T7L9"/>
<sequence length="450" mass="50667">MFYQNMNKAAIPFCLSLFSSAISSANALLIETPDVTNTSCQIAVFSEDADKDGVGIVSELLYGTNPCQEDTDGDFINDAEDPFPLHVNFTSDHDLDGLPDEWEREHNIDDPYADEDNDFVSNALEFQLGTNPIQVDSDLDGQKDNTDKYPLNALYYLDNDNDGLPDEWEAIHRLDPLVNDAADDADFDGLTNLQEFQRGTEPRNNDTDNDRIYDGQDCFPLDRRYRKDSDKDGLPDRFENNFANAFIPLDPLNPNDALADMDRDQVSNLDEFLSGTLLTEANSDWDLGFIDFIIFEEFEYDQQDVEPLNRLYTVDVDQDGMPRRWEIRFGLNDDDSSDATVDIDGDAFTNLQEYKKGMDPTLFDTDADGIDDGLDAFPTNPLYQFDDDSDGIPNAYEDDPTLGLSSFYAGDASEDFDNDGLNNLREFQAGTDIYNADSDYDRQSGLPSNN</sequence>